<evidence type="ECO:0000259" key="1">
    <source>
        <dbReference type="Pfam" id="PF09851"/>
    </source>
</evidence>
<organism evidence="2 3">
    <name type="scientific">Desulfosporosinus fructosivorans</name>
    <dbReference type="NCBI Taxonomy" id="2018669"/>
    <lineage>
        <taxon>Bacteria</taxon>
        <taxon>Bacillati</taxon>
        <taxon>Bacillota</taxon>
        <taxon>Clostridia</taxon>
        <taxon>Eubacteriales</taxon>
        <taxon>Desulfitobacteriaceae</taxon>
        <taxon>Desulfosporosinus</taxon>
    </lineage>
</organism>
<dbReference type="OrthoDB" id="5461404at2"/>
<proteinExistence type="predicted"/>
<dbReference type="EMBL" id="SPQQ01000008">
    <property type="protein sequence ID" value="TGE36407.1"/>
    <property type="molecule type" value="Genomic_DNA"/>
</dbReference>
<evidence type="ECO:0000313" key="2">
    <source>
        <dbReference type="EMBL" id="TGE36407.1"/>
    </source>
</evidence>
<dbReference type="Proteomes" id="UP000298460">
    <property type="component" value="Unassembled WGS sequence"/>
</dbReference>
<sequence length="64" mass="7501">MFEMFGFLIVLLCIGAYFHCKQNGCCHPHTPKKNHRDALDIVRARYARGEISSEEFNERKKTLE</sequence>
<dbReference type="InterPro" id="IPR018649">
    <property type="entry name" value="SHOCT"/>
</dbReference>
<dbReference type="AlphaFoldDB" id="A0A4Z0R341"/>
<reference evidence="2 3" key="1">
    <citation type="submission" date="2019-03" db="EMBL/GenBank/DDBJ databases">
        <title>Draft Genome Sequence of Desulfosporosinus fructosivorans Strain 63.6F, Isolated from Marine Sediment in the Baltic Sea.</title>
        <authorList>
            <person name="Hausmann B."/>
            <person name="Vandieken V."/>
            <person name="Pjevac P."/>
            <person name="Schreck K."/>
            <person name="Herbold C.W."/>
            <person name="Loy A."/>
        </authorList>
    </citation>
    <scope>NUCLEOTIDE SEQUENCE [LARGE SCALE GENOMIC DNA]</scope>
    <source>
        <strain evidence="2 3">63.6F</strain>
    </source>
</reference>
<feature type="domain" description="SHOCT" evidence="1">
    <location>
        <begin position="37"/>
        <end position="63"/>
    </location>
</feature>
<protein>
    <submittedName>
        <fullName evidence="2">SHOCT domain-containing protein</fullName>
    </submittedName>
</protein>
<gene>
    <name evidence="2" type="ORF">E4K67_21005</name>
</gene>
<name>A0A4Z0R341_9FIRM</name>
<accession>A0A4Z0R341</accession>
<dbReference type="CDD" id="cd11586">
    <property type="entry name" value="VbhA_like"/>
    <property type="match status" value="1"/>
</dbReference>
<evidence type="ECO:0000313" key="3">
    <source>
        <dbReference type="Proteomes" id="UP000298460"/>
    </source>
</evidence>
<comment type="caution">
    <text evidence="2">The sequence shown here is derived from an EMBL/GenBank/DDBJ whole genome shotgun (WGS) entry which is preliminary data.</text>
</comment>
<dbReference type="Pfam" id="PF09851">
    <property type="entry name" value="SHOCT"/>
    <property type="match status" value="1"/>
</dbReference>
<dbReference type="InterPro" id="IPR033788">
    <property type="entry name" value="VbhA-like"/>
</dbReference>
<keyword evidence="3" id="KW-1185">Reference proteome</keyword>